<feature type="transmembrane region" description="Helical" evidence="4">
    <location>
        <begin position="203"/>
        <end position="224"/>
    </location>
</feature>
<dbReference type="Pfam" id="PF07732">
    <property type="entry name" value="Cu-oxidase_3"/>
    <property type="match status" value="1"/>
</dbReference>
<dbReference type="Proteomes" id="UP001589818">
    <property type="component" value="Unassembled WGS sequence"/>
</dbReference>
<evidence type="ECO:0000259" key="5">
    <source>
        <dbReference type="Pfam" id="PF07731"/>
    </source>
</evidence>
<dbReference type="InterPro" id="IPR011707">
    <property type="entry name" value="Cu-oxidase-like_N"/>
</dbReference>
<dbReference type="Pfam" id="PF07731">
    <property type="entry name" value="Cu-oxidase_2"/>
    <property type="match status" value="1"/>
</dbReference>
<evidence type="ECO:0000313" key="8">
    <source>
        <dbReference type="Proteomes" id="UP001589818"/>
    </source>
</evidence>
<evidence type="ECO:0000256" key="2">
    <source>
        <dbReference type="ARBA" id="ARBA00023002"/>
    </source>
</evidence>
<protein>
    <submittedName>
        <fullName evidence="7">Multicopper oxidase family protein</fullName>
    </submittedName>
</protein>
<evidence type="ECO:0000259" key="6">
    <source>
        <dbReference type="Pfam" id="PF07732"/>
    </source>
</evidence>
<dbReference type="SUPFAM" id="SSF49503">
    <property type="entry name" value="Cupredoxins"/>
    <property type="match status" value="3"/>
</dbReference>
<keyword evidence="4" id="KW-1133">Transmembrane helix</keyword>
<evidence type="ECO:0000256" key="3">
    <source>
        <dbReference type="ARBA" id="ARBA00023008"/>
    </source>
</evidence>
<dbReference type="Gene3D" id="2.60.40.420">
    <property type="entry name" value="Cupredoxins - blue copper proteins"/>
    <property type="match status" value="3"/>
</dbReference>
<comment type="caution">
    <text evidence="7">The sequence shown here is derived from an EMBL/GenBank/DDBJ whole genome shotgun (WGS) entry which is preliminary data.</text>
</comment>
<gene>
    <name evidence="7" type="ORF">ACFFJ8_35240</name>
</gene>
<dbReference type="InterPro" id="IPR008972">
    <property type="entry name" value="Cupredoxin"/>
</dbReference>
<keyword evidence="2" id="KW-0560">Oxidoreductase</keyword>
<keyword evidence="4" id="KW-0472">Membrane</keyword>
<keyword evidence="8" id="KW-1185">Reference proteome</keyword>
<feature type="transmembrane region" description="Helical" evidence="4">
    <location>
        <begin position="6"/>
        <end position="26"/>
    </location>
</feature>
<dbReference type="RefSeq" id="WP_204818568.1">
    <property type="nucleotide sequence ID" value="NZ_JANHOF010000005.1"/>
</dbReference>
<dbReference type="InterPro" id="IPR011706">
    <property type="entry name" value="Cu-oxidase_C"/>
</dbReference>
<feature type="transmembrane region" description="Helical" evidence="4">
    <location>
        <begin position="130"/>
        <end position="148"/>
    </location>
</feature>
<feature type="transmembrane region" description="Helical" evidence="4">
    <location>
        <begin position="79"/>
        <end position="100"/>
    </location>
</feature>
<dbReference type="InterPro" id="IPR045087">
    <property type="entry name" value="Cu-oxidase_fam"/>
</dbReference>
<keyword evidence="3" id="KW-0186">Copper</keyword>
<name>A0ABV6JKY7_9BACL</name>
<evidence type="ECO:0000313" key="7">
    <source>
        <dbReference type="EMBL" id="MFC0396590.1"/>
    </source>
</evidence>
<accession>A0ABV6JKY7</accession>
<keyword evidence="1" id="KW-0479">Metal-binding</keyword>
<evidence type="ECO:0000256" key="4">
    <source>
        <dbReference type="SAM" id="Phobius"/>
    </source>
</evidence>
<feature type="transmembrane region" description="Helical" evidence="4">
    <location>
        <begin position="154"/>
        <end position="174"/>
    </location>
</feature>
<evidence type="ECO:0000256" key="1">
    <source>
        <dbReference type="ARBA" id="ARBA00022723"/>
    </source>
</evidence>
<dbReference type="EMBL" id="JBHLVF010000061">
    <property type="protein sequence ID" value="MFC0396590.1"/>
    <property type="molecule type" value="Genomic_DNA"/>
</dbReference>
<dbReference type="PANTHER" id="PTHR11709:SF394">
    <property type="entry name" value="FI03373P-RELATED"/>
    <property type="match status" value="1"/>
</dbReference>
<keyword evidence="4" id="KW-0812">Transmembrane</keyword>
<feature type="domain" description="Plastocyanin-like" evidence="5">
    <location>
        <begin position="569"/>
        <end position="669"/>
    </location>
</feature>
<organism evidence="7 8">
    <name type="scientific">Paenibacillus mendelii</name>
    <dbReference type="NCBI Taxonomy" id="206163"/>
    <lineage>
        <taxon>Bacteria</taxon>
        <taxon>Bacillati</taxon>
        <taxon>Bacillota</taxon>
        <taxon>Bacilli</taxon>
        <taxon>Bacillales</taxon>
        <taxon>Paenibacillaceae</taxon>
        <taxon>Paenibacillus</taxon>
    </lineage>
</organism>
<dbReference type="PANTHER" id="PTHR11709">
    <property type="entry name" value="MULTI-COPPER OXIDASE"/>
    <property type="match status" value="1"/>
</dbReference>
<feature type="domain" description="Plastocyanin-like" evidence="6">
    <location>
        <begin position="274"/>
        <end position="387"/>
    </location>
</feature>
<dbReference type="PROSITE" id="PS00080">
    <property type="entry name" value="MULTICOPPER_OXIDASE2"/>
    <property type="match status" value="1"/>
</dbReference>
<proteinExistence type="predicted"/>
<dbReference type="InterPro" id="IPR002355">
    <property type="entry name" value="Cu_oxidase_Cu_BS"/>
</dbReference>
<dbReference type="CDD" id="cd04202">
    <property type="entry name" value="CuRO_D2_2dMcoN_like"/>
    <property type="match status" value="1"/>
</dbReference>
<feature type="transmembrane region" description="Helical" evidence="4">
    <location>
        <begin position="47"/>
        <end position="67"/>
    </location>
</feature>
<sequence length="688" mass="75887">MRGLLMLEYEMTFLLIIFWGIVLYKTNRLHRSRTDTALCSNIGKVRLWLYTAIFMTGIKVAAIAVLWHADWAFVEDKVLVQLPLYLLSITAVFSFSLPYLKAVSSEALSSQESTLPEAVRFQLFNPIVKFPVTAVLISSVAACMQMLFLSQSPFRPGTLVLVWGGLFVWAVLYWRIQSMRYNRIVADQAFPPNRSVQQKCARAALVCLSLAALLGITVLTGMTASRLPARMNMADHGGSLHHHTNHASMISVEDLKGPQSGTPDRMFTLSAQTMKRTTLSGELEEVWAFNQLIPGPELRVQEGELVEVKLVNIDIDEGVTLHWHGLNVPNGEDGVAGLTQDAVLPGGQHTYRFIANQTGTYWYHSHQQSSVQVAKGLYGVLIVEPQASNEAKNVDLAVMSHGQGTSNGTTITLGSLGELQRVLVNPGTSVRLRLINARNMPQSFHLSGVQFRVTAIDGIDLHEPQLISGQKLLLAAGGRYDLSFQMPTGAVGLAHSTDFITDHSDALVLASNNKDLPPPFQQESTFDPAAYGTPSSVPFDAETNYDRSYTLVLDNRVGFYNGKLTNLQTINGYVFPHTPSLMVREGDIVKVKFVNRGFMDHPMHLHGHHILVLSRNGTAVTGSPWWTDTLNVAPGETYETAFAADNPGLWMDHCHNLDHAAAGMSMHLMYEGIYTPYEIGADTINLTE</sequence>
<reference evidence="7 8" key="1">
    <citation type="submission" date="2024-09" db="EMBL/GenBank/DDBJ databases">
        <authorList>
            <person name="Sun Q."/>
            <person name="Mori K."/>
        </authorList>
    </citation>
    <scope>NUCLEOTIDE SEQUENCE [LARGE SCALE GENOMIC DNA]</scope>
    <source>
        <strain evidence="7 8">CCM 4839</strain>
    </source>
</reference>